<dbReference type="EMBL" id="AY775797">
    <property type="protein sequence ID" value="AAV65303.1"/>
    <property type="molecule type" value="Genomic_DNA"/>
</dbReference>
<dbReference type="EMBL" id="AY775798">
    <property type="protein sequence ID" value="AAV65304.1"/>
    <property type="molecule type" value="Genomic_DNA"/>
</dbReference>
<sequence length="40" mass="4436">CRAQKRDPGCSHEVPPACPGPCLWRPGHHRHPDHEGPGYP</sequence>
<proteinExistence type="predicted"/>
<reference evidence="1" key="1">
    <citation type="submission" date="2004-10" db="EMBL/GenBank/DDBJ databases">
        <title>Polymorphism of beta-lactoglobulin gene in riverine buffaloes.</title>
        <authorList>
            <person name="Vohra V."/>
            <person name="Bhattacharya T.K."/>
            <person name="Dayal S."/>
            <person name="Kumar P."/>
            <person name="Sharma A."/>
        </authorList>
    </citation>
    <scope>NUCLEOTIDE SEQUENCE</scope>
    <source>
        <tissue evidence="1">Blood</tissue>
    </source>
</reference>
<accession>Q5S4N8</accession>
<protein>
    <submittedName>
        <fullName evidence="1">Beta-lactoglobulin</fullName>
    </submittedName>
</protein>
<evidence type="ECO:0000313" key="1">
    <source>
        <dbReference type="EMBL" id="AAV65304.1"/>
    </source>
</evidence>
<dbReference type="AlphaFoldDB" id="Q5S4N8"/>
<feature type="non-terminal residue" evidence="1">
    <location>
        <position position="40"/>
    </location>
</feature>
<gene>
    <name evidence="1" type="primary">beta-lactoglobulin</name>
</gene>
<feature type="non-terminal residue" evidence="1">
    <location>
        <position position="1"/>
    </location>
</feature>
<name>Q5S4N8_BUBBU</name>
<organism evidence="1">
    <name type="scientific">Bubalus bubalis</name>
    <name type="common">Domestic water buffalo</name>
    <dbReference type="NCBI Taxonomy" id="89462"/>
    <lineage>
        <taxon>Eukaryota</taxon>
        <taxon>Metazoa</taxon>
        <taxon>Chordata</taxon>
        <taxon>Craniata</taxon>
        <taxon>Vertebrata</taxon>
        <taxon>Euteleostomi</taxon>
        <taxon>Mammalia</taxon>
        <taxon>Eutheria</taxon>
        <taxon>Laurasiatheria</taxon>
        <taxon>Artiodactyla</taxon>
        <taxon>Ruminantia</taxon>
        <taxon>Pecora</taxon>
        <taxon>Bovidae</taxon>
        <taxon>Bovinae</taxon>
        <taxon>Bubalus</taxon>
    </lineage>
</organism>